<dbReference type="Pfam" id="PF12840">
    <property type="entry name" value="HTH_20"/>
    <property type="match status" value="1"/>
</dbReference>
<dbReference type="InterPro" id="IPR011991">
    <property type="entry name" value="ArsR-like_HTH"/>
</dbReference>
<feature type="domain" description="HTH arsR-type" evidence="1">
    <location>
        <begin position="14"/>
        <end position="105"/>
    </location>
</feature>
<gene>
    <name evidence="2" type="ORF">I2501_21065</name>
</gene>
<dbReference type="SMART" id="SM00418">
    <property type="entry name" value="HTH_ARSR"/>
    <property type="match status" value="1"/>
</dbReference>
<dbReference type="Gene3D" id="1.10.10.10">
    <property type="entry name" value="Winged helix-like DNA-binding domain superfamily/Winged helix DNA-binding domain"/>
    <property type="match status" value="1"/>
</dbReference>
<proteinExistence type="predicted"/>
<organism evidence="2 3">
    <name type="scientific">Streptacidiphilus fuscans</name>
    <dbReference type="NCBI Taxonomy" id="2789292"/>
    <lineage>
        <taxon>Bacteria</taxon>
        <taxon>Bacillati</taxon>
        <taxon>Actinomycetota</taxon>
        <taxon>Actinomycetes</taxon>
        <taxon>Kitasatosporales</taxon>
        <taxon>Streptomycetaceae</taxon>
        <taxon>Streptacidiphilus</taxon>
    </lineage>
</organism>
<evidence type="ECO:0000259" key="1">
    <source>
        <dbReference type="SMART" id="SM00418"/>
    </source>
</evidence>
<dbReference type="InterPro" id="IPR036390">
    <property type="entry name" value="WH_DNA-bd_sf"/>
</dbReference>
<dbReference type="RefSeq" id="WP_196195683.1">
    <property type="nucleotide sequence ID" value="NZ_JADPRT010000008.1"/>
</dbReference>
<name>A0A931FHC7_9ACTN</name>
<evidence type="ECO:0000313" key="2">
    <source>
        <dbReference type="EMBL" id="MBF9070519.1"/>
    </source>
</evidence>
<dbReference type="Proteomes" id="UP000657385">
    <property type="component" value="Unassembled WGS sequence"/>
</dbReference>
<dbReference type="SUPFAM" id="SSF46785">
    <property type="entry name" value="Winged helix' DNA-binding domain"/>
    <property type="match status" value="1"/>
</dbReference>
<comment type="caution">
    <text evidence="2">The sequence shown here is derived from an EMBL/GenBank/DDBJ whole genome shotgun (WGS) entry which is preliminary data.</text>
</comment>
<dbReference type="AlphaFoldDB" id="A0A931FHC7"/>
<protein>
    <submittedName>
        <fullName evidence="2">Helix-turn-helix transcriptional regulator</fullName>
    </submittedName>
</protein>
<dbReference type="CDD" id="cd00090">
    <property type="entry name" value="HTH_ARSR"/>
    <property type="match status" value="1"/>
</dbReference>
<dbReference type="InterPro" id="IPR036388">
    <property type="entry name" value="WH-like_DNA-bd_sf"/>
</dbReference>
<keyword evidence="3" id="KW-1185">Reference proteome</keyword>
<dbReference type="EMBL" id="JADPRT010000008">
    <property type="protein sequence ID" value="MBF9070519.1"/>
    <property type="molecule type" value="Genomic_DNA"/>
</dbReference>
<evidence type="ECO:0000313" key="3">
    <source>
        <dbReference type="Proteomes" id="UP000657385"/>
    </source>
</evidence>
<sequence>MDEVQDLRIVDDVETLKALSDPLRIGLLRLMTDSGPEPRAWTAKELAKELGEPQTKLYRHLKHLEEAGLIAVAETRLVSGIVEQRYVAAQRRLQLGRGLLSGADEGELQGEVEAVALDAAVNLVGSAAESFLHGFEGALRSGRVDIDAADDERRPVVMFSDIRIPPARVAEFQRRFRKLVADVDAEPSVAEGVPLHLMVALYSPDE</sequence>
<dbReference type="InterPro" id="IPR001845">
    <property type="entry name" value="HTH_ArsR_DNA-bd_dom"/>
</dbReference>
<dbReference type="GO" id="GO:0003700">
    <property type="term" value="F:DNA-binding transcription factor activity"/>
    <property type="evidence" value="ECO:0007669"/>
    <property type="project" value="InterPro"/>
</dbReference>
<accession>A0A931FHC7</accession>
<reference evidence="2" key="1">
    <citation type="submission" date="2020-11" db="EMBL/GenBank/DDBJ databases">
        <title>Isolation and identification of active actinomycetes.</title>
        <authorList>
            <person name="Yu B."/>
        </authorList>
    </citation>
    <scope>NUCLEOTIDE SEQUENCE</scope>
    <source>
        <strain evidence="2">NEAU-YB345</strain>
    </source>
</reference>
<dbReference type="PRINTS" id="PR00778">
    <property type="entry name" value="HTHARSR"/>
</dbReference>